<dbReference type="SUPFAM" id="SSF102114">
    <property type="entry name" value="Radical SAM enzymes"/>
    <property type="match status" value="1"/>
</dbReference>
<proteinExistence type="predicted"/>
<dbReference type="AlphaFoldDB" id="A0A4U8Z1P0"/>
<gene>
    <name evidence="7" type="ORF">MTUNDRAET4_2357</name>
</gene>
<organism evidence="7 8">
    <name type="scientific">Methylocella tundrae</name>
    <dbReference type="NCBI Taxonomy" id="227605"/>
    <lineage>
        <taxon>Bacteria</taxon>
        <taxon>Pseudomonadati</taxon>
        <taxon>Pseudomonadota</taxon>
        <taxon>Alphaproteobacteria</taxon>
        <taxon>Hyphomicrobiales</taxon>
        <taxon>Beijerinckiaceae</taxon>
        <taxon>Methylocella</taxon>
    </lineage>
</organism>
<dbReference type="SFLD" id="SFLDS00029">
    <property type="entry name" value="Radical_SAM"/>
    <property type="match status" value="1"/>
</dbReference>
<dbReference type="InterPro" id="IPR013785">
    <property type="entry name" value="Aldolase_TIM"/>
</dbReference>
<dbReference type="GO" id="GO:0003824">
    <property type="term" value="F:catalytic activity"/>
    <property type="evidence" value="ECO:0007669"/>
    <property type="project" value="InterPro"/>
</dbReference>
<keyword evidence="6" id="KW-0411">Iron-sulfur</keyword>
<keyword evidence="2" id="KW-0004">4Fe-4S</keyword>
<dbReference type="Proteomes" id="UP000294360">
    <property type="component" value="Chromosome"/>
</dbReference>
<dbReference type="GO" id="GO:0046872">
    <property type="term" value="F:metal ion binding"/>
    <property type="evidence" value="ECO:0007669"/>
    <property type="project" value="UniProtKB-KW"/>
</dbReference>
<name>A0A4U8Z1P0_METTU</name>
<comment type="cofactor">
    <cofactor evidence="1">
        <name>[4Fe-4S] cluster</name>
        <dbReference type="ChEBI" id="CHEBI:49883"/>
    </cofactor>
</comment>
<evidence type="ECO:0000256" key="2">
    <source>
        <dbReference type="ARBA" id="ARBA00022485"/>
    </source>
</evidence>
<keyword evidence="4" id="KW-0479">Metal-binding</keyword>
<dbReference type="GO" id="GO:0051539">
    <property type="term" value="F:4 iron, 4 sulfur cluster binding"/>
    <property type="evidence" value="ECO:0007669"/>
    <property type="project" value="UniProtKB-KW"/>
</dbReference>
<evidence type="ECO:0000256" key="3">
    <source>
        <dbReference type="ARBA" id="ARBA00022691"/>
    </source>
</evidence>
<sequence>MTRPQIVSEQLSSDGTRKWLIRLAPSNARDRAAEVECVYIPDTDRGTLCVSSQVGCTLTCSFCHTGTQQFVRNLTAQEIIAQLIIARERLGDFPGPSAAAGWDRAERRLALCLEHRLHGDGRAAL</sequence>
<dbReference type="GO" id="GO:0070475">
    <property type="term" value="P:rRNA base methylation"/>
    <property type="evidence" value="ECO:0007669"/>
    <property type="project" value="TreeGrafter"/>
</dbReference>
<dbReference type="InterPro" id="IPR007197">
    <property type="entry name" value="rSAM"/>
</dbReference>
<protein>
    <submittedName>
        <fullName evidence="7">Uncharacterized protein</fullName>
    </submittedName>
</protein>
<evidence type="ECO:0000313" key="7">
    <source>
        <dbReference type="EMBL" id="VFU09250.1"/>
    </source>
</evidence>
<evidence type="ECO:0000256" key="5">
    <source>
        <dbReference type="ARBA" id="ARBA00023004"/>
    </source>
</evidence>
<evidence type="ECO:0000256" key="1">
    <source>
        <dbReference type="ARBA" id="ARBA00001966"/>
    </source>
</evidence>
<keyword evidence="5" id="KW-0408">Iron</keyword>
<evidence type="ECO:0000256" key="4">
    <source>
        <dbReference type="ARBA" id="ARBA00022723"/>
    </source>
</evidence>
<evidence type="ECO:0000313" key="8">
    <source>
        <dbReference type="Proteomes" id="UP000294360"/>
    </source>
</evidence>
<dbReference type="KEGG" id="mtun:MTUNDRAET4_2357"/>
<dbReference type="InterPro" id="IPR040072">
    <property type="entry name" value="Methyltransferase_A"/>
</dbReference>
<keyword evidence="3" id="KW-0949">S-adenosyl-L-methionine</keyword>
<evidence type="ECO:0000256" key="6">
    <source>
        <dbReference type="ARBA" id="ARBA00023014"/>
    </source>
</evidence>
<dbReference type="EMBL" id="LR536450">
    <property type="protein sequence ID" value="VFU09250.1"/>
    <property type="molecule type" value="Genomic_DNA"/>
</dbReference>
<dbReference type="Gene3D" id="3.20.20.70">
    <property type="entry name" value="Aldolase class I"/>
    <property type="match status" value="1"/>
</dbReference>
<dbReference type="PANTHER" id="PTHR30544">
    <property type="entry name" value="23S RRNA METHYLTRANSFERASE"/>
    <property type="match status" value="1"/>
</dbReference>
<reference evidence="7 8" key="1">
    <citation type="submission" date="2019-03" db="EMBL/GenBank/DDBJ databases">
        <authorList>
            <person name="Kox A.R. M."/>
        </authorList>
    </citation>
    <scope>NUCLEOTIDE SEQUENCE [LARGE SCALE GENOMIC DNA]</scope>
    <source>
        <strain evidence="7">MTUNDRAET4 annotated genome</strain>
    </source>
</reference>
<dbReference type="InterPro" id="IPR058240">
    <property type="entry name" value="rSAM_sf"/>
</dbReference>
<dbReference type="GO" id="GO:0030488">
    <property type="term" value="P:tRNA methylation"/>
    <property type="evidence" value="ECO:0007669"/>
    <property type="project" value="TreeGrafter"/>
</dbReference>
<accession>A0A4U8Z1P0</accession>
<dbReference type="PANTHER" id="PTHR30544:SF5">
    <property type="entry name" value="RADICAL SAM CORE DOMAIN-CONTAINING PROTEIN"/>
    <property type="match status" value="1"/>
</dbReference>